<comment type="caution">
    <text evidence="2">The sequence shown here is derived from an EMBL/GenBank/DDBJ whole genome shotgun (WGS) entry which is preliminary data.</text>
</comment>
<protein>
    <submittedName>
        <fullName evidence="2">DUF4071 domain-containing protein</fullName>
    </submittedName>
</protein>
<dbReference type="AlphaFoldDB" id="A0A369XTE2"/>
<dbReference type="Proteomes" id="UP000253831">
    <property type="component" value="Unassembled WGS sequence"/>
</dbReference>
<organism evidence="2 3">
    <name type="scientific">Candidatus Accumulibacter meliphilus</name>
    <dbReference type="NCBI Taxonomy" id="2211374"/>
    <lineage>
        <taxon>Bacteria</taxon>
        <taxon>Pseudomonadati</taxon>
        <taxon>Pseudomonadota</taxon>
        <taxon>Betaproteobacteria</taxon>
        <taxon>Candidatus Accumulibacter</taxon>
    </lineage>
</organism>
<dbReference type="Pfam" id="PF13281">
    <property type="entry name" value="MAP3K_TRAF_bd"/>
    <property type="match status" value="1"/>
</dbReference>
<evidence type="ECO:0000313" key="3">
    <source>
        <dbReference type="Proteomes" id="UP000253831"/>
    </source>
</evidence>
<dbReference type="EMBL" id="QPGA01000003">
    <property type="protein sequence ID" value="RDE52012.1"/>
    <property type="molecule type" value="Genomic_DNA"/>
</dbReference>
<name>A0A369XTE2_9PROT</name>
<evidence type="ECO:0000259" key="1">
    <source>
        <dbReference type="Pfam" id="PF13281"/>
    </source>
</evidence>
<gene>
    <name evidence="2" type="ORF">DVS81_03615</name>
</gene>
<sequence length="446" mass="48944">MLPLCFVLMPFGKKPILSGTTVDFDAVYHDLIAPAIEAVGMEALRADQEVSGGVIHKPMYERLILCDFAVADLTGANANVFYELGLRHGVRPATTVLLYAGSERMPFDVAPLRALPYQLGADGKPTDVEGARRALSKLLATARAARGEESTDSPVFQLLEGYTAPDIARLKTDVFRDCAHYAVEARKQLADARRAGKDALKKAAGELGEVQDLEAGVVIDLFLSYRALSDWQAMVDLAAQMSAPLARSVLVREQLGFALNRLKHRDEAEELLVELIKEHGASSETNGLLGRVYKDRWDEARNANELLKAKGALSKAIDTYLKGFEADWRDAYPGINAVTLMELKNPPDPRRLELLPVVSYAVKRRLAKGTPDYWDHATLLELAVLQKDEEAAMEAAGNALAAVRESWEPETTARNLALIRAARVTRGDEVAWAEVIEQELDKRAAG</sequence>
<reference evidence="2 3" key="1">
    <citation type="submission" date="2018-05" db="EMBL/GenBank/DDBJ databases">
        <title>Integrated omic analyses show evidence that a Ca. Accumulibacter phosphatis strain performs denitrification under micro-aerobic conditions.</title>
        <authorList>
            <person name="Camejo P.Y."/>
            <person name="Katherine M.D."/>
            <person name="Daniel N.R."/>
        </authorList>
    </citation>
    <scope>NUCLEOTIDE SEQUENCE [LARGE SCALE GENOMIC DNA]</scope>
    <source>
        <strain evidence="2">UW-LDO-IC</strain>
    </source>
</reference>
<evidence type="ECO:0000313" key="2">
    <source>
        <dbReference type="EMBL" id="RDE52012.1"/>
    </source>
</evidence>
<proteinExistence type="predicted"/>
<accession>A0A369XTE2</accession>
<feature type="domain" description="MAP3K TRAFs-binding" evidence="1">
    <location>
        <begin position="80"/>
        <end position="428"/>
    </location>
</feature>
<dbReference type="InterPro" id="IPR025136">
    <property type="entry name" value="MAP3K_TRAF-bd"/>
</dbReference>